<feature type="transmembrane region" description="Helical" evidence="1">
    <location>
        <begin position="70"/>
        <end position="91"/>
    </location>
</feature>
<accession>A0A4Q9QD77</accession>
<organism evidence="3 4">
    <name type="scientific">Dichomitus squalens</name>
    <dbReference type="NCBI Taxonomy" id="114155"/>
    <lineage>
        <taxon>Eukaryota</taxon>
        <taxon>Fungi</taxon>
        <taxon>Dikarya</taxon>
        <taxon>Basidiomycota</taxon>
        <taxon>Agaricomycotina</taxon>
        <taxon>Agaricomycetes</taxon>
        <taxon>Polyporales</taxon>
        <taxon>Polyporaceae</taxon>
        <taxon>Dichomitus</taxon>
    </lineage>
</organism>
<dbReference type="PANTHER" id="PTHR42109">
    <property type="entry name" value="UNPLACED GENOMIC SCAFFOLD UM_SCAF_CONTIG_1.265, WHOLE GENOME SHOTGUN SEQUENCE"/>
    <property type="match status" value="1"/>
</dbReference>
<proteinExistence type="predicted"/>
<evidence type="ECO:0000256" key="1">
    <source>
        <dbReference type="SAM" id="Phobius"/>
    </source>
</evidence>
<keyword evidence="4" id="KW-1185">Reference proteome</keyword>
<evidence type="ECO:0000313" key="4">
    <source>
        <dbReference type="Proteomes" id="UP000292082"/>
    </source>
</evidence>
<feature type="transmembrane region" description="Helical" evidence="1">
    <location>
        <begin position="6"/>
        <end position="27"/>
    </location>
</feature>
<keyword evidence="1" id="KW-0812">Transmembrane</keyword>
<keyword evidence="1" id="KW-0472">Membrane</keyword>
<feature type="transmembrane region" description="Helical" evidence="1">
    <location>
        <begin position="235"/>
        <end position="256"/>
    </location>
</feature>
<sequence length="310" mass="33488">MGLDARGIIAIIEIIIYIPILCMGIFLSFRHGFARNAGWIFLVILALIRLIGGVSHILSENNPGNSTERTMYVILEAAGLAPLLSATLGFLRTVSQYSLDNTLVMTRGLAVLTLVSTIGLVLTIYGGTKMASASSEDSLNSGSDLRHAGIILFIVVWVGCALVTFYVWRQKDLILRYRRRLLNAITFTLPFLAVRVAYGVLSSFAPFPVSFQNGQEVAHNGDSGLAKFSSTTSSWGAYFVMSVLMEYIAVSIYAIVGVITPLSKDQPAYDGGNVPLTSQSNYGNVEAYGVGGSRTPVYAPSYEPRYGSGK</sequence>
<reference evidence="3 4" key="1">
    <citation type="submission" date="2019-01" db="EMBL/GenBank/DDBJ databases">
        <title>Draft genome sequences of three monokaryotic isolates of the white-rot basidiomycete fungus Dichomitus squalens.</title>
        <authorList>
            <consortium name="DOE Joint Genome Institute"/>
            <person name="Lopez S.C."/>
            <person name="Andreopoulos B."/>
            <person name="Pangilinan J."/>
            <person name="Lipzen A."/>
            <person name="Riley R."/>
            <person name="Ahrendt S."/>
            <person name="Ng V."/>
            <person name="Barry K."/>
            <person name="Daum C."/>
            <person name="Grigoriev I.V."/>
            <person name="Hilden K.S."/>
            <person name="Makela M.R."/>
            <person name="de Vries R.P."/>
        </authorList>
    </citation>
    <scope>NUCLEOTIDE SEQUENCE [LARGE SCALE GENOMIC DNA]</scope>
    <source>
        <strain evidence="3 4">CBS 464.89</strain>
    </source>
</reference>
<feature type="transmembrane region" description="Helical" evidence="1">
    <location>
        <begin position="39"/>
        <end position="58"/>
    </location>
</feature>
<gene>
    <name evidence="3" type="ORF">BD310DRAFT_281593</name>
</gene>
<name>A0A4Q9QD77_9APHY</name>
<dbReference type="InterPro" id="IPR056119">
    <property type="entry name" value="DUF7702"/>
</dbReference>
<feature type="transmembrane region" description="Helical" evidence="1">
    <location>
        <begin position="145"/>
        <end position="168"/>
    </location>
</feature>
<dbReference type="Pfam" id="PF24800">
    <property type="entry name" value="DUF7702"/>
    <property type="match status" value="1"/>
</dbReference>
<dbReference type="Proteomes" id="UP000292082">
    <property type="component" value="Unassembled WGS sequence"/>
</dbReference>
<feature type="domain" description="DUF7702" evidence="2">
    <location>
        <begin position="3"/>
        <end position="205"/>
    </location>
</feature>
<keyword evidence="1" id="KW-1133">Transmembrane helix</keyword>
<evidence type="ECO:0000313" key="3">
    <source>
        <dbReference type="EMBL" id="TBU64684.1"/>
    </source>
</evidence>
<dbReference type="PANTHER" id="PTHR42109:SF2">
    <property type="entry name" value="INTEGRAL MEMBRANE PROTEIN"/>
    <property type="match status" value="1"/>
</dbReference>
<dbReference type="AlphaFoldDB" id="A0A4Q9QD77"/>
<dbReference type="EMBL" id="ML145085">
    <property type="protein sequence ID" value="TBU64684.1"/>
    <property type="molecule type" value="Genomic_DNA"/>
</dbReference>
<feature type="transmembrane region" description="Helical" evidence="1">
    <location>
        <begin position="103"/>
        <end position="125"/>
    </location>
</feature>
<evidence type="ECO:0000259" key="2">
    <source>
        <dbReference type="Pfam" id="PF24800"/>
    </source>
</evidence>
<protein>
    <recommendedName>
        <fullName evidence="2">DUF7702 domain-containing protein</fullName>
    </recommendedName>
</protein>
<feature type="transmembrane region" description="Helical" evidence="1">
    <location>
        <begin position="180"/>
        <end position="201"/>
    </location>
</feature>